<dbReference type="EMBL" id="JABAGO010000055">
    <property type="protein sequence ID" value="NMF00829.1"/>
    <property type="molecule type" value="Genomic_DNA"/>
</dbReference>
<dbReference type="InterPro" id="IPR008978">
    <property type="entry name" value="HSP20-like_chaperone"/>
</dbReference>
<dbReference type="SUPFAM" id="SSF49764">
    <property type="entry name" value="HSP20-like chaperones"/>
    <property type="match status" value="1"/>
</dbReference>
<comment type="caution">
    <text evidence="1">The sequence shown here is derived from an EMBL/GenBank/DDBJ whole genome shotgun (WGS) entry which is preliminary data.</text>
</comment>
<evidence type="ECO:0000313" key="1">
    <source>
        <dbReference type="EMBL" id="NMF00829.1"/>
    </source>
</evidence>
<accession>A0A848D0C0</accession>
<dbReference type="Gene3D" id="2.60.40.790">
    <property type="match status" value="1"/>
</dbReference>
<organism evidence="1 2">
    <name type="scientific">Aneurinibacillus aneurinilyticus</name>
    <name type="common">Bacillus aneurinolyticus</name>
    <dbReference type="NCBI Taxonomy" id="1391"/>
    <lineage>
        <taxon>Bacteria</taxon>
        <taxon>Bacillati</taxon>
        <taxon>Bacillota</taxon>
        <taxon>Bacilli</taxon>
        <taxon>Bacillales</taxon>
        <taxon>Paenibacillaceae</taxon>
        <taxon>Aneurinibacillus group</taxon>
        <taxon>Aneurinibacillus</taxon>
    </lineage>
</organism>
<dbReference type="RefSeq" id="WP_021624660.1">
    <property type="nucleotide sequence ID" value="NZ_CABKST010000266.1"/>
</dbReference>
<sequence>MGSKHTSNQGSENFSNIDTIHIKQKGNELIIQMRIGYSRKNIRVEISNDSLSIIAATIPENIIKSITLPQNAVIEKARANYRDNVLTVLVPLRALEGMRMHIWHKPRIIPIE</sequence>
<dbReference type="Proteomes" id="UP000561326">
    <property type="component" value="Unassembled WGS sequence"/>
</dbReference>
<name>A0A848D0C0_ANEAE</name>
<dbReference type="OrthoDB" id="3855217at2"/>
<evidence type="ECO:0000313" key="2">
    <source>
        <dbReference type="Proteomes" id="UP000561326"/>
    </source>
</evidence>
<gene>
    <name evidence="1" type="ORF">HF838_21640</name>
</gene>
<dbReference type="GeneID" id="92841617"/>
<dbReference type="CDD" id="cd06464">
    <property type="entry name" value="ACD_sHsps-like"/>
    <property type="match status" value="1"/>
</dbReference>
<protein>
    <submittedName>
        <fullName evidence="1">Hsp20/alpha crystallin family protein</fullName>
    </submittedName>
</protein>
<proteinExistence type="predicted"/>
<reference evidence="1 2" key="1">
    <citation type="submission" date="2020-04" db="EMBL/GenBank/DDBJ databases">
        <authorList>
            <person name="Hitch T.C.A."/>
            <person name="Wylensek D."/>
            <person name="Clavel T."/>
        </authorList>
    </citation>
    <scope>NUCLEOTIDE SEQUENCE [LARGE SCALE GENOMIC DNA]</scope>
    <source>
        <strain evidence="1 2">WB01_D5_05</strain>
    </source>
</reference>
<dbReference type="AlphaFoldDB" id="A0A848D0C0"/>